<reference evidence="1" key="1">
    <citation type="submission" date="2022-07" db="EMBL/GenBank/DDBJ databases">
        <title>Bacterial species isolated from the porcine tonsil microbiota.</title>
        <authorList>
            <person name="Oliveira I.M.F."/>
        </authorList>
    </citation>
    <scope>NUCLEOTIDE SEQUENCE</scope>
    <source>
        <strain evidence="1">8QC2O2</strain>
    </source>
</reference>
<dbReference type="AlphaFoldDB" id="A0AAW5LEL3"/>
<protein>
    <submittedName>
        <fullName evidence="1">DUF6270 domain-containing protein</fullName>
    </submittedName>
</protein>
<organism evidence="1 2">
    <name type="scientific">Mammaliicoccus sciuri</name>
    <name type="common">Staphylococcus sciuri</name>
    <dbReference type="NCBI Taxonomy" id="1296"/>
    <lineage>
        <taxon>Bacteria</taxon>
        <taxon>Bacillati</taxon>
        <taxon>Bacillota</taxon>
        <taxon>Bacilli</taxon>
        <taxon>Bacillales</taxon>
        <taxon>Staphylococcaceae</taxon>
        <taxon>Mammaliicoccus</taxon>
    </lineage>
</organism>
<dbReference type="RefSeq" id="WP_257099429.1">
    <property type="nucleotide sequence ID" value="NZ_JANILD010000001.1"/>
</dbReference>
<dbReference type="InterPro" id="IPR046237">
    <property type="entry name" value="DUF6270"/>
</dbReference>
<evidence type="ECO:0000313" key="1">
    <source>
        <dbReference type="EMBL" id="MCQ9302217.1"/>
    </source>
</evidence>
<comment type="caution">
    <text evidence="1">The sequence shown here is derived from an EMBL/GenBank/DDBJ whole genome shotgun (WGS) entry which is preliminary data.</text>
</comment>
<evidence type="ECO:0000313" key="2">
    <source>
        <dbReference type="Proteomes" id="UP001204068"/>
    </source>
</evidence>
<dbReference type="Proteomes" id="UP001204068">
    <property type="component" value="Unassembled WGS sequence"/>
</dbReference>
<gene>
    <name evidence="1" type="ORF">NQ032_01120</name>
</gene>
<dbReference type="EMBL" id="JANILD010000001">
    <property type="protein sequence ID" value="MCQ9302217.1"/>
    <property type="molecule type" value="Genomic_DNA"/>
</dbReference>
<dbReference type="Pfam" id="PF19786">
    <property type="entry name" value="DUF6270"/>
    <property type="match status" value="1"/>
</dbReference>
<sequence>MDTKISCSQNNIYISEKLVQSQIDYKYRDKIVIFSKKFPLNLSHENGFIKINLNLNFGSNISEDRSIEILINESIQFNEMIEDVNELYNISIQAIEHKIIIDITQKHKGILKFDDIINQPNIKKRYLLRKMINNNPLYYTEQMYLNNCLDISEIVDLICNNSMKTQDWKLLIEYKDDNDNSLINELSVSEIYNKYQDDFKKANVLINHSKNILRFDEIKNILTDYIIFNEEYFELKLNHYDANHKLYIVKREREANPFNYKSYIIKEMDDITLSIKVPYNELLVDWAKNGDNIDILFGTNLNTAQFIEISENSKIPKNYILLSNNFDGKFYLNGRKALSIYIKKKTKKVSEHATKVAVLGTCFSRNAFNTSDYFNPEYKALTECVYTQFHSTIESLISDINAPKELLDTYRDDNEFKHINTDLTKSFFEELNESGAEYIIIDLYPDATLNQLTLENDSVITYNYLIKENVNLGRYVKGWGDEKFSNEESFISRWLNNLNIFMDKLTQIIPEHKIILNRGRLSKYYYEDNDVKQFGTIHLINRNNYYWELLDNLFIQHYPKVNVVDITDKPYKSDKNYPFGFSYSHYESDYYKTFYSEIIKILYKNKLDIG</sequence>
<accession>A0AAW5LEL3</accession>
<name>A0AAW5LEL3_MAMSC</name>
<proteinExistence type="predicted"/>